<dbReference type="InterPro" id="IPR051717">
    <property type="entry name" value="MFS_MFSD6"/>
</dbReference>
<keyword evidence="3 7" id="KW-0812">Transmembrane</keyword>
<dbReference type="InterPro" id="IPR024989">
    <property type="entry name" value="MFS_assoc_dom"/>
</dbReference>
<evidence type="ECO:0000256" key="7">
    <source>
        <dbReference type="SAM" id="Phobius"/>
    </source>
</evidence>
<feature type="transmembrane region" description="Helical" evidence="7">
    <location>
        <begin position="186"/>
        <end position="203"/>
    </location>
</feature>
<evidence type="ECO:0000256" key="1">
    <source>
        <dbReference type="ARBA" id="ARBA00004141"/>
    </source>
</evidence>
<dbReference type="PANTHER" id="PTHR16172:SF41">
    <property type="entry name" value="MAJOR FACILITATOR SUPERFAMILY DOMAIN-CONTAINING PROTEIN 6-LIKE"/>
    <property type="match status" value="1"/>
</dbReference>
<sequence>MSAHNTPRISFDTSLPTSRRSASIAPERKSLDASLKPHTTHTIHDAPPRDKATLLELAGLKVLYFFSGPPVTQIFFLPLIYEKYHNFDSAQIGILSAVPPFLAMLSAPLWAAAADWTGRPRMFMGILPLAGALITWLMLIKEGGFGLAMVAACLSTICINASAPMLDAMCLGILRGERDFYGRQRLWAAVSPGITFMMTNGIMDHVSTPLPIISFSIQTTFALGFVISVGIFSLYVPMPATMLRHQPITDSTSKKIADSEDITIPPPPPDQIAPIRQS</sequence>
<feature type="non-terminal residue" evidence="9">
    <location>
        <position position="1"/>
    </location>
</feature>
<feature type="compositionally biased region" description="Polar residues" evidence="6">
    <location>
        <begin position="1"/>
        <end position="21"/>
    </location>
</feature>
<comment type="similarity">
    <text evidence="2">Belongs to the major facilitator superfamily. MFSD6 family.</text>
</comment>
<dbReference type="Gene3D" id="1.20.1250.20">
    <property type="entry name" value="MFS general substrate transporter like domains"/>
    <property type="match status" value="1"/>
</dbReference>
<feature type="transmembrane region" description="Helical" evidence="7">
    <location>
        <begin position="62"/>
        <end position="80"/>
    </location>
</feature>
<evidence type="ECO:0000313" key="9">
    <source>
        <dbReference type="EMBL" id="KAJ3046785.1"/>
    </source>
</evidence>
<feature type="transmembrane region" description="Helical" evidence="7">
    <location>
        <begin position="122"/>
        <end position="139"/>
    </location>
</feature>
<evidence type="ECO:0000256" key="4">
    <source>
        <dbReference type="ARBA" id="ARBA00022989"/>
    </source>
</evidence>
<feature type="transmembrane region" description="Helical" evidence="7">
    <location>
        <begin position="145"/>
        <end position="174"/>
    </location>
</feature>
<dbReference type="EMBL" id="JADGJD010001092">
    <property type="protein sequence ID" value="KAJ3046785.1"/>
    <property type="molecule type" value="Genomic_DNA"/>
</dbReference>
<feature type="transmembrane region" description="Helical" evidence="7">
    <location>
        <begin position="92"/>
        <end position="110"/>
    </location>
</feature>
<dbReference type="Proteomes" id="UP001212841">
    <property type="component" value="Unassembled WGS sequence"/>
</dbReference>
<dbReference type="AlphaFoldDB" id="A0AAD5WYS9"/>
<dbReference type="PANTHER" id="PTHR16172">
    <property type="entry name" value="MAJOR FACILITATOR SUPERFAMILY DOMAIN-CONTAINING PROTEIN 6-LIKE"/>
    <property type="match status" value="1"/>
</dbReference>
<evidence type="ECO:0000256" key="5">
    <source>
        <dbReference type="ARBA" id="ARBA00023136"/>
    </source>
</evidence>
<dbReference type="GO" id="GO:0016020">
    <property type="term" value="C:membrane"/>
    <property type="evidence" value="ECO:0007669"/>
    <property type="project" value="UniProtKB-SubCell"/>
</dbReference>
<evidence type="ECO:0000313" key="10">
    <source>
        <dbReference type="Proteomes" id="UP001212841"/>
    </source>
</evidence>
<comment type="caution">
    <text evidence="9">The sequence shown here is derived from an EMBL/GenBank/DDBJ whole genome shotgun (WGS) entry which is preliminary data.</text>
</comment>
<keyword evidence="10" id="KW-1185">Reference proteome</keyword>
<feature type="region of interest" description="Disordered" evidence="6">
    <location>
        <begin position="1"/>
        <end position="46"/>
    </location>
</feature>
<accession>A0AAD5WYS9</accession>
<evidence type="ECO:0000256" key="2">
    <source>
        <dbReference type="ARBA" id="ARBA00005241"/>
    </source>
</evidence>
<dbReference type="SUPFAM" id="SSF103473">
    <property type="entry name" value="MFS general substrate transporter"/>
    <property type="match status" value="1"/>
</dbReference>
<keyword evidence="4 7" id="KW-1133">Transmembrane helix</keyword>
<feature type="transmembrane region" description="Helical" evidence="7">
    <location>
        <begin position="215"/>
        <end position="236"/>
    </location>
</feature>
<name>A0AAD5WYS9_9FUNG</name>
<protein>
    <recommendedName>
        <fullName evidence="8">Major facilitator superfamily associated domain-containing protein</fullName>
    </recommendedName>
</protein>
<comment type="subcellular location">
    <subcellularLocation>
        <location evidence="1">Membrane</location>
        <topology evidence="1">Multi-pass membrane protein</topology>
    </subcellularLocation>
</comment>
<keyword evidence="5 7" id="KW-0472">Membrane</keyword>
<dbReference type="InterPro" id="IPR036259">
    <property type="entry name" value="MFS_trans_sf"/>
</dbReference>
<reference evidence="9" key="1">
    <citation type="submission" date="2020-05" db="EMBL/GenBank/DDBJ databases">
        <title>Phylogenomic resolution of chytrid fungi.</title>
        <authorList>
            <person name="Stajich J.E."/>
            <person name="Amses K."/>
            <person name="Simmons R."/>
            <person name="Seto K."/>
            <person name="Myers J."/>
            <person name="Bonds A."/>
            <person name="Quandt C.A."/>
            <person name="Barry K."/>
            <person name="Liu P."/>
            <person name="Grigoriev I."/>
            <person name="Longcore J.E."/>
            <person name="James T.Y."/>
        </authorList>
    </citation>
    <scope>NUCLEOTIDE SEQUENCE</scope>
    <source>
        <strain evidence="9">JEL0318</strain>
    </source>
</reference>
<evidence type="ECO:0000259" key="8">
    <source>
        <dbReference type="Pfam" id="PF12832"/>
    </source>
</evidence>
<feature type="domain" description="Major facilitator superfamily associated" evidence="8">
    <location>
        <begin position="60"/>
        <end position="232"/>
    </location>
</feature>
<evidence type="ECO:0000256" key="6">
    <source>
        <dbReference type="SAM" id="MobiDB-lite"/>
    </source>
</evidence>
<proteinExistence type="inferred from homology"/>
<organism evidence="9 10">
    <name type="scientific">Rhizophlyctis rosea</name>
    <dbReference type="NCBI Taxonomy" id="64517"/>
    <lineage>
        <taxon>Eukaryota</taxon>
        <taxon>Fungi</taxon>
        <taxon>Fungi incertae sedis</taxon>
        <taxon>Chytridiomycota</taxon>
        <taxon>Chytridiomycota incertae sedis</taxon>
        <taxon>Chytridiomycetes</taxon>
        <taxon>Rhizophlyctidales</taxon>
        <taxon>Rhizophlyctidaceae</taxon>
        <taxon>Rhizophlyctis</taxon>
    </lineage>
</organism>
<dbReference type="Pfam" id="PF12832">
    <property type="entry name" value="MFS_1_like"/>
    <property type="match status" value="1"/>
</dbReference>
<evidence type="ECO:0000256" key="3">
    <source>
        <dbReference type="ARBA" id="ARBA00022692"/>
    </source>
</evidence>
<gene>
    <name evidence="9" type="ORF">HK097_000512</name>
</gene>
<feature type="region of interest" description="Disordered" evidence="6">
    <location>
        <begin position="249"/>
        <end position="278"/>
    </location>
</feature>